<organism evidence="2 3">
    <name type="scientific">Aspergillus avenaceus</name>
    <dbReference type="NCBI Taxonomy" id="36643"/>
    <lineage>
        <taxon>Eukaryota</taxon>
        <taxon>Fungi</taxon>
        <taxon>Dikarya</taxon>
        <taxon>Ascomycota</taxon>
        <taxon>Pezizomycotina</taxon>
        <taxon>Eurotiomycetes</taxon>
        <taxon>Eurotiomycetidae</taxon>
        <taxon>Eurotiales</taxon>
        <taxon>Aspergillaceae</taxon>
        <taxon>Aspergillus</taxon>
        <taxon>Aspergillus subgen. Circumdati</taxon>
    </lineage>
</organism>
<dbReference type="EMBL" id="ML742048">
    <property type="protein sequence ID" value="KAE8152762.1"/>
    <property type="molecule type" value="Genomic_DNA"/>
</dbReference>
<feature type="transmembrane region" description="Helical" evidence="1">
    <location>
        <begin position="52"/>
        <end position="71"/>
    </location>
</feature>
<dbReference type="Proteomes" id="UP000325780">
    <property type="component" value="Unassembled WGS sequence"/>
</dbReference>
<feature type="transmembrane region" description="Helical" evidence="1">
    <location>
        <begin position="20"/>
        <end position="40"/>
    </location>
</feature>
<sequence>ETVFTPDSTGAMNISLGSLFRYLVQGVVMIFTSSWCLTSVDRLRWVVRRSERCFVFVFSFFPIMGSVYPSAWRGIVE</sequence>
<keyword evidence="1" id="KW-1133">Transmembrane helix</keyword>
<proteinExistence type="predicted"/>
<name>A0A5N6U2J1_ASPAV</name>
<keyword evidence="3" id="KW-1185">Reference proteome</keyword>
<keyword evidence="1" id="KW-0812">Transmembrane</keyword>
<evidence type="ECO:0000313" key="3">
    <source>
        <dbReference type="Proteomes" id="UP000325780"/>
    </source>
</evidence>
<gene>
    <name evidence="2" type="ORF">BDV25DRAFT_150510</name>
</gene>
<feature type="non-terminal residue" evidence="2">
    <location>
        <position position="1"/>
    </location>
</feature>
<protein>
    <submittedName>
        <fullName evidence="2">Uncharacterized protein</fullName>
    </submittedName>
</protein>
<keyword evidence="1" id="KW-0472">Membrane</keyword>
<evidence type="ECO:0000313" key="2">
    <source>
        <dbReference type="EMBL" id="KAE8152762.1"/>
    </source>
</evidence>
<evidence type="ECO:0000256" key="1">
    <source>
        <dbReference type="SAM" id="Phobius"/>
    </source>
</evidence>
<reference evidence="2 3" key="1">
    <citation type="submission" date="2019-04" db="EMBL/GenBank/DDBJ databases">
        <title>Friends and foes A comparative genomics study of 23 Aspergillus species from section Flavi.</title>
        <authorList>
            <consortium name="DOE Joint Genome Institute"/>
            <person name="Kjaerbolling I."/>
            <person name="Vesth T."/>
            <person name="Frisvad J.C."/>
            <person name="Nybo J.L."/>
            <person name="Theobald S."/>
            <person name="Kildgaard S."/>
            <person name="Isbrandt T."/>
            <person name="Kuo A."/>
            <person name="Sato A."/>
            <person name="Lyhne E.K."/>
            <person name="Kogle M.E."/>
            <person name="Wiebenga A."/>
            <person name="Kun R.S."/>
            <person name="Lubbers R.J."/>
            <person name="Makela M.R."/>
            <person name="Barry K."/>
            <person name="Chovatia M."/>
            <person name="Clum A."/>
            <person name="Daum C."/>
            <person name="Haridas S."/>
            <person name="He G."/>
            <person name="LaButti K."/>
            <person name="Lipzen A."/>
            <person name="Mondo S."/>
            <person name="Riley R."/>
            <person name="Salamov A."/>
            <person name="Simmons B.A."/>
            <person name="Magnuson J.K."/>
            <person name="Henrissat B."/>
            <person name="Mortensen U.H."/>
            <person name="Larsen T.O."/>
            <person name="Devries R.P."/>
            <person name="Grigoriev I.V."/>
            <person name="Machida M."/>
            <person name="Baker S.E."/>
            <person name="Andersen M.R."/>
        </authorList>
    </citation>
    <scope>NUCLEOTIDE SEQUENCE [LARGE SCALE GENOMIC DNA]</scope>
    <source>
        <strain evidence="2 3">IBT 18842</strain>
    </source>
</reference>
<accession>A0A5N6U2J1</accession>
<dbReference type="AlphaFoldDB" id="A0A5N6U2J1"/>